<evidence type="ECO:0000259" key="4">
    <source>
        <dbReference type="PROSITE" id="PS50987"/>
    </source>
</evidence>
<evidence type="ECO:0000256" key="1">
    <source>
        <dbReference type="ARBA" id="ARBA00023015"/>
    </source>
</evidence>
<dbReference type="OrthoDB" id="9794330at2"/>
<dbReference type="CDD" id="cd00090">
    <property type="entry name" value="HTH_ARSR"/>
    <property type="match status" value="1"/>
</dbReference>
<dbReference type="InterPro" id="IPR011991">
    <property type="entry name" value="ArsR-like_HTH"/>
</dbReference>
<dbReference type="eggNOG" id="COG0640">
    <property type="taxonomic scope" value="Bacteria"/>
</dbReference>
<dbReference type="Gene3D" id="1.10.10.10">
    <property type="entry name" value="Winged helix-like DNA-binding domain superfamily/Winged helix DNA-binding domain"/>
    <property type="match status" value="1"/>
</dbReference>
<dbReference type="NCBIfam" id="NF033788">
    <property type="entry name" value="HTH_metalloreg"/>
    <property type="match status" value="1"/>
</dbReference>
<evidence type="ECO:0000313" key="5">
    <source>
        <dbReference type="EMBL" id="EFY05230.1"/>
    </source>
</evidence>
<proteinExistence type="predicted"/>
<dbReference type="InterPro" id="IPR036388">
    <property type="entry name" value="WH-like_DNA-bd_sf"/>
</dbReference>
<dbReference type="PANTHER" id="PTHR43132:SF6">
    <property type="entry name" value="HTH-TYPE TRANSCRIPTIONAL REPRESSOR CZRA"/>
    <property type="match status" value="1"/>
</dbReference>
<keyword evidence="6" id="KW-1185">Reference proteome</keyword>
<dbReference type="PRINTS" id="PR00778">
    <property type="entry name" value="HTHARSR"/>
</dbReference>
<dbReference type="InterPro" id="IPR051011">
    <property type="entry name" value="Metal_resp_trans_reg"/>
</dbReference>
<evidence type="ECO:0000256" key="3">
    <source>
        <dbReference type="ARBA" id="ARBA00023163"/>
    </source>
</evidence>
<reference evidence="5 6" key="1">
    <citation type="submission" date="2011-01" db="EMBL/GenBank/DDBJ databases">
        <authorList>
            <person name="Weinstock G."/>
            <person name="Sodergren E."/>
            <person name="Clifton S."/>
            <person name="Fulton L."/>
            <person name="Fulton B."/>
            <person name="Courtney L."/>
            <person name="Fronick C."/>
            <person name="Harrison M."/>
            <person name="Strong C."/>
            <person name="Farmer C."/>
            <person name="Delahaunty K."/>
            <person name="Markovic C."/>
            <person name="Hall O."/>
            <person name="Minx P."/>
            <person name="Tomlinson C."/>
            <person name="Mitreva M."/>
            <person name="Hou S."/>
            <person name="Chen J."/>
            <person name="Wollam A."/>
            <person name="Pepin K.H."/>
            <person name="Johnson M."/>
            <person name="Bhonagiri V."/>
            <person name="Zhang X."/>
            <person name="Suruliraj S."/>
            <person name="Warren W."/>
            <person name="Chinwalla A."/>
            <person name="Mardis E.R."/>
            <person name="Wilson R.K."/>
        </authorList>
    </citation>
    <scope>NUCLEOTIDE SEQUENCE [LARGE SCALE GENOMIC DNA]</scope>
    <source>
        <strain evidence="5 6">YIT 12067</strain>
    </source>
</reference>
<dbReference type="RefSeq" id="WP_009145151.1">
    <property type="nucleotide sequence ID" value="NZ_GL830872.1"/>
</dbReference>
<keyword evidence="1" id="KW-0805">Transcription regulation</keyword>
<dbReference type="GO" id="GO:0003677">
    <property type="term" value="F:DNA binding"/>
    <property type="evidence" value="ECO:0007669"/>
    <property type="project" value="UniProtKB-KW"/>
</dbReference>
<accession>E8LD44</accession>
<dbReference type="SMART" id="SM00418">
    <property type="entry name" value="HTH_ARSR"/>
    <property type="match status" value="1"/>
</dbReference>
<dbReference type="GO" id="GO:0003700">
    <property type="term" value="F:DNA-binding transcription factor activity"/>
    <property type="evidence" value="ECO:0007669"/>
    <property type="project" value="InterPro"/>
</dbReference>
<evidence type="ECO:0000256" key="2">
    <source>
        <dbReference type="ARBA" id="ARBA00023125"/>
    </source>
</evidence>
<dbReference type="HOGENOM" id="CLU_097806_7_4_9"/>
<dbReference type="PANTHER" id="PTHR43132">
    <property type="entry name" value="ARSENICAL RESISTANCE OPERON REPRESSOR ARSR-RELATED"/>
    <property type="match status" value="1"/>
</dbReference>
<keyword evidence="2" id="KW-0238">DNA-binding</keyword>
<dbReference type="InterPro" id="IPR036390">
    <property type="entry name" value="WH_DNA-bd_sf"/>
</dbReference>
<dbReference type="SUPFAM" id="SSF46785">
    <property type="entry name" value="Winged helix' DNA-binding domain"/>
    <property type="match status" value="1"/>
</dbReference>
<name>E8LD44_9FIRM</name>
<sequence>MTHIHNHALPFPGKDDEKYIQPMADIFKVLSDPTRIRILSLLAHEEMCVTCIADSLGMTHSAISHQLRLLRATNLVKFTKDGKEVIYSLDDSHVLSLFDQALDHVKHKVLQC</sequence>
<dbReference type="PROSITE" id="PS50987">
    <property type="entry name" value="HTH_ARSR_2"/>
    <property type="match status" value="1"/>
</dbReference>
<dbReference type="Proteomes" id="UP000004923">
    <property type="component" value="Unassembled WGS sequence"/>
</dbReference>
<dbReference type="AlphaFoldDB" id="E8LD44"/>
<evidence type="ECO:0000313" key="6">
    <source>
        <dbReference type="Proteomes" id="UP000004923"/>
    </source>
</evidence>
<comment type="caution">
    <text evidence="5">The sequence shown here is derived from an EMBL/GenBank/DDBJ whole genome shotgun (WGS) entry which is preliminary data.</text>
</comment>
<gene>
    <name evidence="5" type="ORF">HMPREF9443_00768</name>
</gene>
<keyword evidence="3" id="KW-0804">Transcription</keyword>
<dbReference type="Pfam" id="PF01022">
    <property type="entry name" value="HTH_5"/>
    <property type="match status" value="1"/>
</dbReference>
<dbReference type="EMBL" id="AEVN01000030">
    <property type="protein sequence ID" value="EFY05230.1"/>
    <property type="molecule type" value="Genomic_DNA"/>
</dbReference>
<protein>
    <submittedName>
        <fullName evidence="5">Transcriptional regulator, ArsR family</fullName>
    </submittedName>
</protein>
<feature type="domain" description="HTH arsR-type" evidence="4">
    <location>
        <begin position="15"/>
        <end position="109"/>
    </location>
</feature>
<organism evidence="5 6">
    <name type="scientific">Phascolarctobacterium succinatutens YIT 12067</name>
    <dbReference type="NCBI Taxonomy" id="626939"/>
    <lineage>
        <taxon>Bacteria</taxon>
        <taxon>Bacillati</taxon>
        <taxon>Bacillota</taxon>
        <taxon>Negativicutes</taxon>
        <taxon>Acidaminococcales</taxon>
        <taxon>Acidaminococcaceae</taxon>
        <taxon>Phascolarctobacterium</taxon>
    </lineage>
</organism>
<dbReference type="InterPro" id="IPR001845">
    <property type="entry name" value="HTH_ArsR_DNA-bd_dom"/>
</dbReference>